<dbReference type="InterPro" id="IPR000772">
    <property type="entry name" value="Ricin_B_lectin"/>
</dbReference>
<dbReference type="AlphaFoldDB" id="A0A2U2B7I6"/>
<evidence type="ECO:0000313" key="5">
    <source>
        <dbReference type="Proteomes" id="UP000244956"/>
    </source>
</evidence>
<dbReference type="Gene3D" id="2.160.20.10">
    <property type="entry name" value="Single-stranded right-handed beta-helix, Pectin lyase-like"/>
    <property type="match status" value="1"/>
</dbReference>
<evidence type="ECO:0008006" key="6">
    <source>
        <dbReference type="Google" id="ProtNLM"/>
    </source>
</evidence>
<evidence type="ECO:0000256" key="1">
    <source>
        <dbReference type="SAM" id="Phobius"/>
    </source>
</evidence>
<evidence type="ECO:0000313" key="4">
    <source>
        <dbReference type="EMBL" id="PWD99039.1"/>
    </source>
</evidence>
<evidence type="ECO:0000259" key="3">
    <source>
        <dbReference type="Pfam" id="PF18962"/>
    </source>
</evidence>
<dbReference type="SUPFAM" id="SSF51126">
    <property type="entry name" value="Pectin lyase-like"/>
    <property type="match status" value="1"/>
</dbReference>
<dbReference type="Pfam" id="PF18962">
    <property type="entry name" value="Por_Secre_tail"/>
    <property type="match status" value="1"/>
</dbReference>
<feature type="domain" description="Ricin B lectin" evidence="2">
    <location>
        <begin position="602"/>
        <end position="671"/>
    </location>
</feature>
<dbReference type="SUPFAM" id="SSF50370">
    <property type="entry name" value="Ricin B-like lectins"/>
    <property type="match status" value="1"/>
</dbReference>
<feature type="domain" description="Secretion system C-terminal sorting" evidence="3">
    <location>
        <begin position="722"/>
        <end position="792"/>
    </location>
</feature>
<reference evidence="4 5" key="1">
    <citation type="submission" date="2018-05" db="EMBL/GenBank/DDBJ databases">
        <title>Marinilabilia rubrum sp. nov., isolated from saltern sediment.</title>
        <authorList>
            <person name="Zhang R."/>
        </authorList>
    </citation>
    <scope>NUCLEOTIDE SEQUENCE [LARGE SCALE GENOMIC DNA]</scope>
    <source>
        <strain evidence="4 5">WTE16</strain>
    </source>
</reference>
<feature type="transmembrane region" description="Helical" evidence="1">
    <location>
        <begin position="50"/>
        <end position="69"/>
    </location>
</feature>
<dbReference type="InterPro" id="IPR035992">
    <property type="entry name" value="Ricin_B-like_lectins"/>
</dbReference>
<proteinExistence type="predicted"/>
<dbReference type="NCBIfam" id="TIGR04183">
    <property type="entry name" value="Por_Secre_tail"/>
    <property type="match status" value="1"/>
</dbReference>
<dbReference type="InterPro" id="IPR011050">
    <property type="entry name" value="Pectin_lyase_fold/virulence"/>
</dbReference>
<keyword evidence="1" id="KW-0812">Transmembrane</keyword>
<keyword evidence="1" id="KW-1133">Transmembrane helix</keyword>
<sequence length="794" mass="88510">MYSNLSAPLNMSYPPAIFYQLINRSTMKFKSTHKKRGENIYHLRLLQLRLNFLWLFFIVTFPGTLYAAIDDEANFYTPPTSFNVTKNLVTDYNVDNSFNTDDSQILQQALDDITSLGGGKLVIPAGDYTLSEISIPSNVHIEIDSGTIIRPSTRPDNKNYGIFRIGEKTPDTVTATQNVSIVGINGNFTIDLRYANNKNVRCFFYRNCSNFYLANLTVLDTKSIFAAVEYGGVNIDGTVYGPNNGILKNIEVYDAHYGYGVVQVQYGRNILFKNLFGLGGTTLRLESHYKTYYGTDCLNYIDDIVGRGISSENGNSSVMLSPHFVKNGYVDISDITSKGSGFAVRVEKGYTTSDEQAAGLTPGWFISTSTLSNIKAKFSLSEAQLKEKHFEYMPCYLRPYILEDSSSIIYSGPSIAAVVDRNNYDLSVNESEITVSGGFRSSEKIVTEIDSKSDTECTGIDADNDLLAIYAPSNAQAGQTGKITIDYTANQTLDLHAELIQKTTGEVIEEKQTAISTVAGAKDIDITIPTDANGEYLWRVWTALPGSTYSNRLEELSQDVTIRRVFYIVNRFTSKKIKPVADSLKAPIIHAPSTATHDSVRWEKVDAGDGYFYLKNVATGMYFRPNGVADYAPLYQCPTSWNGDYTRWTQIETDGDYFHLQNKSTGKFIRPEFWADGCNILQYPTSSTGNWTQWSFVDVITAANLKSAAAKQAITNNTYIRIYPTPTTDFLNIILDIDVQPNAIIQILNLQGKTVMEESLAVSNKLNVHDLKCGAYIMHIINGEKKTVHKIIKQ</sequence>
<dbReference type="InterPro" id="IPR012334">
    <property type="entry name" value="Pectin_lyas_fold"/>
</dbReference>
<protein>
    <recommendedName>
        <fullName evidence="6">Secretion system C-terminal sorting domain-containing protein</fullName>
    </recommendedName>
</protein>
<accession>A0A2U2B7I6</accession>
<keyword evidence="5" id="KW-1185">Reference proteome</keyword>
<dbReference type="SMR" id="A0A2U2B7I6"/>
<organism evidence="4 5">
    <name type="scientific">Marinilabilia rubra</name>
    <dbReference type="NCBI Taxonomy" id="2162893"/>
    <lineage>
        <taxon>Bacteria</taxon>
        <taxon>Pseudomonadati</taxon>
        <taxon>Bacteroidota</taxon>
        <taxon>Bacteroidia</taxon>
        <taxon>Marinilabiliales</taxon>
        <taxon>Marinilabiliaceae</taxon>
        <taxon>Marinilabilia</taxon>
    </lineage>
</organism>
<dbReference type="EMBL" id="QEWP01000009">
    <property type="protein sequence ID" value="PWD99039.1"/>
    <property type="molecule type" value="Genomic_DNA"/>
</dbReference>
<keyword evidence="1" id="KW-0472">Membrane</keyword>
<gene>
    <name evidence="4" type="ORF">DDZ16_12300</name>
</gene>
<comment type="caution">
    <text evidence="4">The sequence shown here is derived from an EMBL/GenBank/DDBJ whole genome shotgun (WGS) entry which is preliminary data.</text>
</comment>
<name>A0A2U2B7I6_9BACT</name>
<dbReference type="Pfam" id="PF14200">
    <property type="entry name" value="RicinB_lectin_2"/>
    <property type="match status" value="1"/>
</dbReference>
<dbReference type="Gene3D" id="2.80.10.50">
    <property type="match status" value="1"/>
</dbReference>
<dbReference type="Proteomes" id="UP000244956">
    <property type="component" value="Unassembled WGS sequence"/>
</dbReference>
<evidence type="ECO:0000259" key="2">
    <source>
        <dbReference type="Pfam" id="PF14200"/>
    </source>
</evidence>
<dbReference type="InterPro" id="IPR026444">
    <property type="entry name" value="Secre_tail"/>
</dbReference>